<dbReference type="InterPro" id="IPR043153">
    <property type="entry name" value="DENN_C"/>
</dbReference>
<proteinExistence type="predicted"/>
<gene>
    <name evidence="4" type="ORF">D0860_02775</name>
</gene>
<name>A0A3M7HJ69_HORWE</name>
<feature type="region of interest" description="Disordered" evidence="2">
    <location>
        <begin position="1"/>
        <end position="26"/>
    </location>
</feature>
<comment type="caution">
    <text evidence="4">The sequence shown here is derived from an EMBL/GenBank/DDBJ whole genome shotgun (WGS) entry which is preliminary data.</text>
</comment>
<dbReference type="PANTHER" id="PTHR12296">
    <property type="entry name" value="DENN DOMAIN-CONTAINING PROTEIN 4"/>
    <property type="match status" value="1"/>
</dbReference>
<dbReference type="GO" id="GO:0031410">
    <property type="term" value="C:cytoplasmic vesicle"/>
    <property type="evidence" value="ECO:0007669"/>
    <property type="project" value="TreeGrafter"/>
</dbReference>
<feature type="compositionally biased region" description="Low complexity" evidence="2">
    <location>
        <begin position="262"/>
        <end position="275"/>
    </location>
</feature>
<dbReference type="InterPro" id="IPR051696">
    <property type="entry name" value="DENN_Domain_GEFs"/>
</dbReference>
<organism evidence="4 5">
    <name type="scientific">Hortaea werneckii</name>
    <name type="common">Black yeast</name>
    <name type="synonym">Cladosporium werneckii</name>
    <dbReference type="NCBI Taxonomy" id="91943"/>
    <lineage>
        <taxon>Eukaryota</taxon>
        <taxon>Fungi</taxon>
        <taxon>Dikarya</taxon>
        <taxon>Ascomycota</taxon>
        <taxon>Pezizomycotina</taxon>
        <taxon>Dothideomycetes</taxon>
        <taxon>Dothideomycetidae</taxon>
        <taxon>Mycosphaerellales</taxon>
        <taxon>Teratosphaeriaceae</taxon>
        <taxon>Hortaea</taxon>
    </lineage>
</organism>
<evidence type="ECO:0000313" key="4">
    <source>
        <dbReference type="EMBL" id="RMZ12962.1"/>
    </source>
</evidence>
<evidence type="ECO:0000256" key="2">
    <source>
        <dbReference type="SAM" id="MobiDB-lite"/>
    </source>
</evidence>
<feature type="region of interest" description="Disordered" evidence="2">
    <location>
        <begin position="1069"/>
        <end position="1135"/>
    </location>
</feature>
<feature type="compositionally biased region" description="Polar residues" evidence="2">
    <location>
        <begin position="819"/>
        <end position="830"/>
    </location>
</feature>
<feature type="coiled-coil region" evidence="1">
    <location>
        <begin position="433"/>
        <end position="460"/>
    </location>
</feature>
<reference evidence="4 5" key="1">
    <citation type="journal article" date="2018" name="BMC Genomics">
        <title>Genomic evidence for intraspecific hybridization in a clonal and extremely halotolerant yeast.</title>
        <authorList>
            <person name="Gostincar C."/>
            <person name="Stajich J.E."/>
            <person name="Zupancic J."/>
            <person name="Zalar P."/>
            <person name="Gunde-Cimerman N."/>
        </authorList>
    </citation>
    <scope>NUCLEOTIDE SEQUENCE [LARGE SCALE GENOMIC DNA]</scope>
    <source>
        <strain evidence="4 5">EXF-562</strain>
    </source>
</reference>
<dbReference type="Pfam" id="PF03456">
    <property type="entry name" value="uDENN"/>
    <property type="match status" value="1"/>
</dbReference>
<dbReference type="Pfam" id="PF03455">
    <property type="entry name" value="dDENN"/>
    <property type="match status" value="1"/>
</dbReference>
<dbReference type="PROSITE" id="PS50211">
    <property type="entry name" value="DENN"/>
    <property type="match status" value="1"/>
</dbReference>
<dbReference type="SMART" id="SM00800">
    <property type="entry name" value="uDENN"/>
    <property type="match status" value="1"/>
</dbReference>
<dbReference type="AlphaFoldDB" id="A0A3M7HJ69"/>
<dbReference type="InterPro" id="IPR005113">
    <property type="entry name" value="uDENN_dom"/>
</dbReference>
<feature type="region of interest" description="Disordered" evidence="2">
    <location>
        <begin position="104"/>
        <end position="175"/>
    </location>
</feature>
<dbReference type="Proteomes" id="UP000280598">
    <property type="component" value="Unassembled WGS sequence"/>
</dbReference>
<dbReference type="EMBL" id="QWIS01000039">
    <property type="protein sequence ID" value="RMZ12962.1"/>
    <property type="molecule type" value="Genomic_DNA"/>
</dbReference>
<feature type="region of interest" description="Disordered" evidence="2">
    <location>
        <begin position="216"/>
        <end position="303"/>
    </location>
</feature>
<feature type="non-terminal residue" evidence="4">
    <location>
        <position position="1"/>
    </location>
</feature>
<dbReference type="SMART" id="SM00801">
    <property type="entry name" value="dDENN"/>
    <property type="match status" value="1"/>
</dbReference>
<dbReference type="PANTHER" id="PTHR12296:SF21">
    <property type="entry name" value="DENN DOMAIN-CONTAINING PROTEIN 3"/>
    <property type="match status" value="1"/>
</dbReference>
<feature type="domain" description="UDENN" evidence="3">
    <location>
        <begin position="292"/>
        <end position="817"/>
    </location>
</feature>
<accession>A0A3M7HJ69</accession>
<dbReference type="GO" id="GO:0032483">
    <property type="term" value="P:regulation of Rab protein signal transduction"/>
    <property type="evidence" value="ECO:0007669"/>
    <property type="project" value="TreeGrafter"/>
</dbReference>
<dbReference type="InterPro" id="IPR005112">
    <property type="entry name" value="dDENN_dom"/>
</dbReference>
<dbReference type="InterPro" id="IPR037516">
    <property type="entry name" value="Tripartite_DENN"/>
</dbReference>
<dbReference type="Gene3D" id="3.30.450.200">
    <property type="match status" value="1"/>
</dbReference>
<dbReference type="VEuPathDB" id="FungiDB:BTJ68_12155"/>
<dbReference type="InterPro" id="IPR001194">
    <property type="entry name" value="cDENN_dom"/>
</dbReference>
<protein>
    <recommendedName>
        <fullName evidence="3">UDENN domain-containing protein</fullName>
    </recommendedName>
</protein>
<keyword evidence="1" id="KW-0175">Coiled coil</keyword>
<evidence type="ECO:0000313" key="5">
    <source>
        <dbReference type="Proteomes" id="UP000280598"/>
    </source>
</evidence>
<dbReference type="Pfam" id="PF02141">
    <property type="entry name" value="DENN"/>
    <property type="match status" value="1"/>
</dbReference>
<evidence type="ECO:0000256" key="1">
    <source>
        <dbReference type="SAM" id="Coils"/>
    </source>
</evidence>
<feature type="compositionally biased region" description="Polar residues" evidence="2">
    <location>
        <begin position="156"/>
        <end position="175"/>
    </location>
</feature>
<feature type="compositionally biased region" description="Polar residues" evidence="2">
    <location>
        <begin position="1"/>
        <end position="12"/>
    </location>
</feature>
<feature type="region of interest" description="Disordered" evidence="2">
    <location>
        <begin position="63"/>
        <end position="82"/>
    </location>
</feature>
<feature type="compositionally biased region" description="Polar residues" evidence="2">
    <location>
        <begin position="789"/>
        <end position="799"/>
    </location>
</feature>
<dbReference type="SMART" id="SM00799">
    <property type="entry name" value="DENN"/>
    <property type="match status" value="1"/>
</dbReference>
<feature type="compositionally biased region" description="Basic and acidic residues" evidence="2">
    <location>
        <begin position="122"/>
        <end position="133"/>
    </location>
</feature>
<feature type="region of interest" description="Disordered" evidence="2">
    <location>
        <begin position="783"/>
        <end position="830"/>
    </location>
</feature>
<sequence length="1135" mass="125037">LAALSATCSERNLGSRARRRTSSAAHSTDAVAATGHRLACLLADLLSPAVLLHVRSLDPARLPMAPTKPSKNAPRPAAASSAGDTAAPLADYFFIAGIESSQVYEESDDVPPPAPVEDTIDEDRVLETHDESRPTTPDASGRRSRYSFEARKSIGSVINSQEPPTPGSNRSSTTIKAVQPARALGLEDDATFEEALKKFASERENFLEDIHISAGTVPTPTQRKPRPRTVRITQDESSPNGNATGLHRGVGSIRRRLSTMNSMRRQQSVSGRQSSVKTSKRLSGYNSVIPAPQPFHSSPDMHPLKRHYEPVLLDRYPTKTMVDESKRRNPFPDYVPMFAFPNDVNVVSSDERPRSSWHGFAMTAGDNSKLYGVCVTLWVPLNQAASENLEQQCEAWRKANMSDEERELASSLGERLSAERAKLSRLLAELPTMQSGSEDREKLEDEISTVEEKIGLMTDLLRPVRHGAASKIDGLTEGDTGFWIPRAYGILGRDETLMPFWKEWLKATITPMTNGAILRVPASSPKVGIWQPLERYVVNLCVEALSPITSVTQVEIGVRELRLYARKEAINEIPGSRNVDLYALFRCLTIPNIITLFEYALSESRIILLSSHTAMLHLACSALTNLLYPLKWAGVMIPVLPARLIQALEAPCPYIAGVERRYEKLELPDDDFCLVDLDEDIIESTGPPTTLPRPQRRKLQSLLQIAAPHHNRFGVPTGPPPYAIETFPCDAFSSENPQVFASNPTPSTLANYVSESSTTFGDATRQPNMSTIFNAFLQSRADYAKSSDRPSTSSTGTAHSQSSGQSPPSPVAPSPLSSNFPNTPVSRNDSGLSMQATLREKRSGHFADGLARRNSAVHSLFNARNPLQDKSNSQPNYVDRMSTVRRPSAPMIGHHPSGSTSTVNNGSTPSTYAPSVYAQSTLAASTIMPQMMVQPVRDNEMTKWVEGHCLNRRSKDSKSICAICEERIEEESFKCNASGERRKAGLIYHFNMDQFLKSVPHGDSEYMNMLRQTQAFNEFIHERESTRAEDPSIKLFDEIILSKRNRGRTSLFSRSNTSFLSDTSDHLWRNASATQPNGRVPGDRVPVSGRTPASLDPTLMSEPRAIQGAPRLQQARTKRKPVASMLGLSSQSADQ</sequence>
<evidence type="ECO:0000259" key="3">
    <source>
        <dbReference type="PROSITE" id="PS50211"/>
    </source>
</evidence>
<dbReference type="Gene3D" id="3.40.50.11500">
    <property type="match status" value="1"/>
</dbReference>